<feature type="region of interest" description="Disordered" evidence="8">
    <location>
        <begin position="196"/>
        <end position="256"/>
    </location>
</feature>
<dbReference type="PANTHER" id="PTHR32546:SF29">
    <property type="entry name" value="G-PROTEIN COUPLED RECEPTORS FAMILY 3 PROFILE DOMAIN-CONTAINING PROTEIN"/>
    <property type="match status" value="1"/>
</dbReference>
<feature type="compositionally biased region" description="Acidic residues" evidence="8">
    <location>
        <begin position="299"/>
        <end position="315"/>
    </location>
</feature>
<dbReference type="EMBL" id="WJBH02000003">
    <property type="protein sequence ID" value="KAI9562199.1"/>
    <property type="molecule type" value="Genomic_DNA"/>
</dbReference>
<organism evidence="9 10">
    <name type="scientific">Daphnia sinensis</name>
    <dbReference type="NCBI Taxonomy" id="1820382"/>
    <lineage>
        <taxon>Eukaryota</taxon>
        <taxon>Metazoa</taxon>
        <taxon>Ecdysozoa</taxon>
        <taxon>Arthropoda</taxon>
        <taxon>Crustacea</taxon>
        <taxon>Branchiopoda</taxon>
        <taxon>Diplostraca</taxon>
        <taxon>Cladocera</taxon>
        <taxon>Anomopoda</taxon>
        <taxon>Daphniidae</taxon>
        <taxon>Daphnia</taxon>
        <taxon>Daphnia similis group</taxon>
    </lineage>
</organism>
<evidence type="ECO:0000256" key="1">
    <source>
        <dbReference type="ARBA" id="ARBA00004651"/>
    </source>
</evidence>
<feature type="compositionally biased region" description="Polar residues" evidence="8">
    <location>
        <begin position="242"/>
        <end position="251"/>
    </location>
</feature>
<dbReference type="Proteomes" id="UP000820818">
    <property type="component" value="Linkage Group LG3"/>
</dbReference>
<evidence type="ECO:0000313" key="10">
    <source>
        <dbReference type="Proteomes" id="UP000820818"/>
    </source>
</evidence>
<feature type="region of interest" description="Disordered" evidence="8">
    <location>
        <begin position="295"/>
        <end position="327"/>
    </location>
</feature>
<keyword evidence="6" id="KW-0325">Glycoprotein</keyword>
<dbReference type="GO" id="GO:0005886">
    <property type="term" value="C:plasma membrane"/>
    <property type="evidence" value="ECO:0007669"/>
    <property type="project" value="UniProtKB-SubCell"/>
</dbReference>
<dbReference type="InterPro" id="IPR043458">
    <property type="entry name" value="GPR158/179"/>
</dbReference>
<dbReference type="PANTHER" id="PTHR32546">
    <property type="entry name" value="G-PROTEIN COUPLED RECEPTOR 158-RELATED"/>
    <property type="match status" value="1"/>
</dbReference>
<evidence type="ECO:0000256" key="2">
    <source>
        <dbReference type="ARBA" id="ARBA00007242"/>
    </source>
</evidence>
<feature type="compositionally biased region" description="Polar residues" evidence="8">
    <location>
        <begin position="196"/>
        <end position="208"/>
    </location>
</feature>
<sequence>MKRLRPDVIGIDIILTILFTMRLDIFGVRSELISANQSNAIPLLQTPINYTRIDGIPVNVQTEISETDYASSESVEDGKLGATDHPAGSVNEVWAKIRHLHQKVRHKETDQQEIDGHQTSQTQEWDYVEDATKPSASGVDEEKKANVSAQMKKETSVVYSNPSSGKIKSGRMKANATGNAKPFRILASGTRKSKLQAVSSGSPTSNLVSPMVGKDDSSDVDTNKNQAQTEQIDNKDPVAKGNNKNYRQTIGPNPPMPIAPRSFLTLANLPEAPTGAPKLENKIAAMKVLNDGHHRMSDAEGESSDEVYDSSDAEASDTSSLDDPNTYDPVIKPDLDIMTKFLRIVESQSLLGDNCTAGTDDTLGEGVVDRYAQDRFRLEAEVAVNRANWLTRLWKYAEKEVLDSEYLLHVNLYSMIEMDEDIFAAGNCYDKYQYKDYVLFCPFAYRMLEGPILAKDLAVEYKYLANTSEWFYIARKNAERVIRNMTSLTKASLNKVLRATWWRPVPFSLSTDHFLLGCKRFPVYRPYVLASSNVIQPVAVFFDFLILPEILASVNSRTRALCETLRQKSIRHCQTSLCCA</sequence>
<keyword evidence="3" id="KW-0472">Membrane</keyword>
<comment type="caution">
    <text evidence="9">The sequence shown here is derived from an EMBL/GenBank/DDBJ whole genome shotgun (WGS) entry which is preliminary data.</text>
</comment>
<feature type="region of interest" description="Disordered" evidence="8">
    <location>
        <begin position="105"/>
        <end position="126"/>
    </location>
</feature>
<dbReference type="GO" id="GO:0004930">
    <property type="term" value="F:G protein-coupled receptor activity"/>
    <property type="evidence" value="ECO:0007669"/>
    <property type="project" value="UniProtKB-KW"/>
</dbReference>
<evidence type="ECO:0000256" key="4">
    <source>
        <dbReference type="ARBA" id="ARBA00023040"/>
    </source>
</evidence>
<evidence type="ECO:0000256" key="7">
    <source>
        <dbReference type="ARBA" id="ARBA00023224"/>
    </source>
</evidence>
<keyword evidence="3" id="KW-1003">Cell membrane</keyword>
<reference evidence="9 10" key="1">
    <citation type="submission" date="2022-05" db="EMBL/GenBank/DDBJ databases">
        <title>A multi-omics perspective on studying reproductive biology in Daphnia sinensis.</title>
        <authorList>
            <person name="Jia J."/>
        </authorList>
    </citation>
    <scope>NUCLEOTIDE SEQUENCE [LARGE SCALE GENOMIC DNA]</scope>
    <source>
        <strain evidence="9 10">WSL</strain>
    </source>
</reference>
<keyword evidence="4" id="KW-0297">G-protein coupled receptor</keyword>
<evidence type="ECO:0000256" key="5">
    <source>
        <dbReference type="ARBA" id="ARBA00023170"/>
    </source>
</evidence>
<evidence type="ECO:0000256" key="8">
    <source>
        <dbReference type="SAM" id="MobiDB-lite"/>
    </source>
</evidence>
<protein>
    <submittedName>
        <fullName evidence="9">Uncharacterized protein</fullName>
    </submittedName>
</protein>
<keyword evidence="5" id="KW-0675">Receptor</keyword>
<dbReference type="AlphaFoldDB" id="A0AAD5PZP0"/>
<gene>
    <name evidence="9" type="ORF">GHT06_013164</name>
</gene>
<keyword evidence="7" id="KW-0807">Transducer</keyword>
<comment type="similarity">
    <text evidence="2">Belongs to the G-protein coupled receptor 3 family.</text>
</comment>
<keyword evidence="10" id="KW-1185">Reference proteome</keyword>
<accession>A0AAD5PZP0</accession>
<evidence type="ECO:0000313" key="9">
    <source>
        <dbReference type="EMBL" id="KAI9562199.1"/>
    </source>
</evidence>
<proteinExistence type="inferred from homology"/>
<evidence type="ECO:0000256" key="6">
    <source>
        <dbReference type="ARBA" id="ARBA00023180"/>
    </source>
</evidence>
<feature type="compositionally biased region" description="Basic and acidic residues" evidence="8">
    <location>
        <begin position="107"/>
        <end position="116"/>
    </location>
</feature>
<comment type="subcellular location">
    <subcellularLocation>
        <location evidence="1">Cell membrane</location>
        <topology evidence="1">Multi-pass membrane protein</topology>
    </subcellularLocation>
</comment>
<name>A0AAD5PZP0_9CRUS</name>
<dbReference type="Gene3D" id="3.30.450.20">
    <property type="entry name" value="PAS domain"/>
    <property type="match status" value="1"/>
</dbReference>
<evidence type="ECO:0000256" key="3">
    <source>
        <dbReference type="ARBA" id="ARBA00022475"/>
    </source>
</evidence>